<dbReference type="AlphaFoldDB" id="A0A5M3MA88"/>
<name>A0A5M3MA88_CONPW</name>
<dbReference type="KEGG" id="cput:CONPUDRAFT_159189"/>
<feature type="region of interest" description="Disordered" evidence="1">
    <location>
        <begin position="1"/>
        <end position="33"/>
    </location>
</feature>
<evidence type="ECO:0000313" key="2">
    <source>
        <dbReference type="EMBL" id="EIW75754.1"/>
    </source>
</evidence>
<proteinExistence type="predicted"/>
<comment type="caution">
    <text evidence="2">The sequence shown here is derived from an EMBL/GenBank/DDBJ whole genome shotgun (WGS) entry which is preliminary data.</text>
</comment>
<evidence type="ECO:0000313" key="3">
    <source>
        <dbReference type="Proteomes" id="UP000053558"/>
    </source>
</evidence>
<dbReference type="Proteomes" id="UP000053558">
    <property type="component" value="Unassembled WGS sequence"/>
</dbReference>
<protein>
    <submittedName>
        <fullName evidence="2">Uncharacterized protein</fullName>
    </submittedName>
</protein>
<gene>
    <name evidence="2" type="ORF">CONPUDRAFT_159189</name>
</gene>
<feature type="region of interest" description="Disordered" evidence="1">
    <location>
        <begin position="48"/>
        <end position="82"/>
    </location>
</feature>
<dbReference type="RefSeq" id="XP_007774430.1">
    <property type="nucleotide sequence ID" value="XM_007776240.1"/>
</dbReference>
<dbReference type="GeneID" id="19204054"/>
<accession>A0A5M3MA88</accession>
<sequence length="82" mass="8588">MTGSIRQRADSTITQAEFNGGAVSNEKGPALLEIDPPPHEYGISLTVTTPGIPPGPRLHFTGPSGGRVLPTFRGTGRYGTNL</sequence>
<keyword evidence="3" id="KW-1185">Reference proteome</keyword>
<feature type="compositionally biased region" description="Polar residues" evidence="1">
    <location>
        <begin position="1"/>
        <end position="17"/>
    </location>
</feature>
<organism evidence="2 3">
    <name type="scientific">Coniophora puteana (strain RWD-64-598)</name>
    <name type="common">Brown rot fungus</name>
    <dbReference type="NCBI Taxonomy" id="741705"/>
    <lineage>
        <taxon>Eukaryota</taxon>
        <taxon>Fungi</taxon>
        <taxon>Dikarya</taxon>
        <taxon>Basidiomycota</taxon>
        <taxon>Agaricomycotina</taxon>
        <taxon>Agaricomycetes</taxon>
        <taxon>Agaricomycetidae</taxon>
        <taxon>Boletales</taxon>
        <taxon>Coniophorineae</taxon>
        <taxon>Coniophoraceae</taxon>
        <taxon>Coniophora</taxon>
    </lineage>
</organism>
<evidence type="ECO:0000256" key="1">
    <source>
        <dbReference type="SAM" id="MobiDB-lite"/>
    </source>
</evidence>
<dbReference type="EMBL" id="JH711588">
    <property type="protein sequence ID" value="EIW75754.1"/>
    <property type="molecule type" value="Genomic_DNA"/>
</dbReference>
<reference evidence="3" key="1">
    <citation type="journal article" date="2012" name="Science">
        <title>The Paleozoic origin of enzymatic lignin decomposition reconstructed from 31 fungal genomes.</title>
        <authorList>
            <person name="Floudas D."/>
            <person name="Binder M."/>
            <person name="Riley R."/>
            <person name="Barry K."/>
            <person name="Blanchette R.A."/>
            <person name="Henrissat B."/>
            <person name="Martinez A.T."/>
            <person name="Otillar R."/>
            <person name="Spatafora J.W."/>
            <person name="Yadav J.S."/>
            <person name="Aerts A."/>
            <person name="Benoit I."/>
            <person name="Boyd A."/>
            <person name="Carlson A."/>
            <person name="Copeland A."/>
            <person name="Coutinho P.M."/>
            <person name="de Vries R.P."/>
            <person name="Ferreira P."/>
            <person name="Findley K."/>
            <person name="Foster B."/>
            <person name="Gaskell J."/>
            <person name="Glotzer D."/>
            <person name="Gorecki P."/>
            <person name="Heitman J."/>
            <person name="Hesse C."/>
            <person name="Hori C."/>
            <person name="Igarashi K."/>
            <person name="Jurgens J.A."/>
            <person name="Kallen N."/>
            <person name="Kersten P."/>
            <person name="Kohler A."/>
            <person name="Kuees U."/>
            <person name="Kumar T.K.A."/>
            <person name="Kuo A."/>
            <person name="LaButti K."/>
            <person name="Larrondo L.F."/>
            <person name="Lindquist E."/>
            <person name="Ling A."/>
            <person name="Lombard V."/>
            <person name="Lucas S."/>
            <person name="Lundell T."/>
            <person name="Martin R."/>
            <person name="McLaughlin D.J."/>
            <person name="Morgenstern I."/>
            <person name="Morin E."/>
            <person name="Murat C."/>
            <person name="Nagy L.G."/>
            <person name="Nolan M."/>
            <person name="Ohm R.A."/>
            <person name="Patyshakuliyeva A."/>
            <person name="Rokas A."/>
            <person name="Ruiz-Duenas F.J."/>
            <person name="Sabat G."/>
            <person name="Salamov A."/>
            <person name="Samejima M."/>
            <person name="Schmutz J."/>
            <person name="Slot J.C."/>
            <person name="St John F."/>
            <person name="Stenlid J."/>
            <person name="Sun H."/>
            <person name="Sun S."/>
            <person name="Syed K."/>
            <person name="Tsang A."/>
            <person name="Wiebenga A."/>
            <person name="Young D."/>
            <person name="Pisabarro A."/>
            <person name="Eastwood D.C."/>
            <person name="Martin F."/>
            <person name="Cullen D."/>
            <person name="Grigoriev I.V."/>
            <person name="Hibbett D.S."/>
        </authorList>
    </citation>
    <scope>NUCLEOTIDE SEQUENCE [LARGE SCALE GENOMIC DNA]</scope>
    <source>
        <strain evidence="3">RWD-64-598 SS2</strain>
    </source>
</reference>